<dbReference type="InterPro" id="IPR018060">
    <property type="entry name" value="HTH_AraC"/>
</dbReference>
<dbReference type="Pfam" id="PF20240">
    <property type="entry name" value="DUF6597"/>
    <property type="match status" value="1"/>
</dbReference>
<accession>A0AAU7UC52</accession>
<dbReference type="GO" id="GO:0003700">
    <property type="term" value="F:DNA-binding transcription factor activity"/>
    <property type="evidence" value="ECO:0007669"/>
    <property type="project" value="InterPro"/>
</dbReference>
<dbReference type="InterPro" id="IPR050204">
    <property type="entry name" value="AraC_XylS_family_regulators"/>
</dbReference>
<dbReference type="SMART" id="SM00342">
    <property type="entry name" value="HTH_ARAC"/>
    <property type="match status" value="1"/>
</dbReference>
<dbReference type="Pfam" id="PF12833">
    <property type="entry name" value="HTH_18"/>
    <property type="match status" value="1"/>
</dbReference>
<dbReference type="PANTHER" id="PTHR46796">
    <property type="entry name" value="HTH-TYPE TRANSCRIPTIONAL ACTIVATOR RHAS-RELATED"/>
    <property type="match status" value="1"/>
</dbReference>
<name>A0AAU7UC52_9DEIO</name>
<dbReference type="AlphaFoldDB" id="A0AAU7UC52"/>
<dbReference type="InterPro" id="IPR009057">
    <property type="entry name" value="Homeodomain-like_sf"/>
</dbReference>
<evidence type="ECO:0000259" key="4">
    <source>
        <dbReference type="PROSITE" id="PS01124"/>
    </source>
</evidence>
<dbReference type="PROSITE" id="PS00041">
    <property type="entry name" value="HTH_ARAC_FAMILY_1"/>
    <property type="match status" value="1"/>
</dbReference>
<proteinExistence type="predicted"/>
<dbReference type="RefSeq" id="WP_350243906.1">
    <property type="nucleotide sequence ID" value="NZ_CP158299.1"/>
</dbReference>
<dbReference type="EMBL" id="CP158299">
    <property type="protein sequence ID" value="XBV85863.1"/>
    <property type="molecule type" value="Genomic_DNA"/>
</dbReference>
<evidence type="ECO:0000313" key="5">
    <source>
        <dbReference type="EMBL" id="XBV85863.1"/>
    </source>
</evidence>
<keyword evidence="2" id="KW-0238">DNA-binding</keyword>
<dbReference type="InterPro" id="IPR018062">
    <property type="entry name" value="HTH_AraC-typ_CS"/>
</dbReference>
<organism evidence="5">
    <name type="scientific">Deinococcus sonorensis KR-87</name>
    <dbReference type="NCBI Taxonomy" id="694439"/>
    <lineage>
        <taxon>Bacteria</taxon>
        <taxon>Thermotogati</taxon>
        <taxon>Deinococcota</taxon>
        <taxon>Deinococci</taxon>
        <taxon>Deinococcales</taxon>
        <taxon>Deinococcaceae</taxon>
        <taxon>Deinococcus</taxon>
    </lineage>
</organism>
<evidence type="ECO:0000256" key="3">
    <source>
        <dbReference type="ARBA" id="ARBA00023163"/>
    </source>
</evidence>
<keyword evidence="3" id="KW-0804">Transcription</keyword>
<dbReference type="PANTHER" id="PTHR46796:SF15">
    <property type="entry name" value="BLL1074 PROTEIN"/>
    <property type="match status" value="1"/>
</dbReference>
<evidence type="ECO:0000256" key="1">
    <source>
        <dbReference type="ARBA" id="ARBA00023015"/>
    </source>
</evidence>
<dbReference type="GO" id="GO:0043565">
    <property type="term" value="F:sequence-specific DNA binding"/>
    <property type="evidence" value="ECO:0007669"/>
    <property type="project" value="InterPro"/>
</dbReference>
<dbReference type="KEGG" id="dsc:ABOD76_06040"/>
<gene>
    <name evidence="5" type="ORF">ABOD76_06040</name>
</gene>
<dbReference type="InterPro" id="IPR046532">
    <property type="entry name" value="DUF6597"/>
</dbReference>
<keyword evidence="1" id="KW-0805">Transcription regulation</keyword>
<dbReference type="SUPFAM" id="SSF46689">
    <property type="entry name" value="Homeodomain-like"/>
    <property type="match status" value="1"/>
</dbReference>
<feature type="domain" description="HTH araC/xylS-type" evidence="4">
    <location>
        <begin position="157"/>
        <end position="255"/>
    </location>
</feature>
<protein>
    <submittedName>
        <fullName evidence="5">Helix-turn-helix domain-containing protein</fullName>
    </submittedName>
</protein>
<reference evidence="5" key="1">
    <citation type="submission" date="2024-06" db="EMBL/GenBank/DDBJ databases">
        <title>Draft Genome Sequence of Deinococcus sonorensis Type Strain KR-87, a Biofilm Producing Representative of the Genus Deinococcus.</title>
        <authorList>
            <person name="Boren L.S."/>
            <person name="Grosso R.A."/>
            <person name="Hugenberg-Cox A.N."/>
            <person name="Hill J.T.E."/>
            <person name="Albert C.M."/>
            <person name="Tuohy J.M."/>
        </authorList>
    </citation>
    <scope>NUCLEOTIDE SEQUENCE</scope>
    <source>
        <strain evidence="5">KR-87</strain>
    </source>
</reference>
<dbReference type="PROSITE" id="PS01124">
    <property type="entry name" value="HTH_ARAC_FAMILY_2"/>
    <property type="match status" value="1"/>
</dbReference>
<sequence length="292" mass="33212">MPYQEFLPDARLRNLVHMYWQVTEYHEVHEQEHRFLPERAVRLNFYAGDSWYGSVQHPSLEPLPTAAIFGMTLGPQRVVSVGLMRVLSVEVYPWGARQLFGWRLGQDLVDLKLTHPWLCRAVCALLAMNAWEEARQMVEDWLLSLQAELGREPGVGVQAATTLYTSLGQARIGTLSEELGLSQRQLERQFLQEVGLNAKTLARLIRFEEAQNRLWLDPHRSLAALAYEVGFSDQAHLTREFQALAQVTPSAFARHTLLRLEQNRHSEPSLVRVAAETPLVPGRWSPGSPDVS</sequence>
<dbReference type="Gene3D" id="1.10.10.60">
    <property type="entry name" value="Homeodomain-like"/>
    <property type="match status" value="1"/>
</dbReference>
<evidence type="ECO:0000256" key="2">
    <source>
        <dbReference type="ARBA" id="ARBA00023125"/>
    </source>
</evidence>